<name>A0ABZ0D5L4_9BURK</name>
<evidence type="ECO:0000313" key="2">
    <source>
        <dbReference type="EMBL" id="WOB10333.1"/>
    </source>
</evidence>
<feature type="signal peptide" evidence="1">
    <location>
        <begin position="1"/>
        <end position="21"/>
    </location>
</feature>
<keyword evidence="3" id="KW-1185">Reference proteome</keyword>
<protein>
    <recommendedName>
        <fullName evidence="4">Bacterial surface antigen (D15) domain-containing protein</fullName>
    </recommendedName>
</protein>
<dbReference type="EMBL" id="CP136336">
    <property type="protein sequence ID" value="WOB10333.1"/>
    <property type="molecule type" value="Genomic_DNA"/>
</dbReference>
<accession>A0ABZ0D5L4</accession>
<evidence type="ECO:0000256" key="1">
    <source>
        <dbReference type="SAM" id="SignalP"/>
    </source>
</evidence>
<gene>
    <name evidence="2" type="ORF">RXV79_09785</name>
</gene>
<keyword evidence="1" id="KW-0732">Signal</keyword>
<sequence length="942" mass="103726">MSWIRTLVFLLSCWWACSAAAQGIEPAPDWKSADTAHFRINYRAAWRPQAERVAKIAEQVYPRITKALAWEPRGRTEILLIDQYDLANGFSTPLPYNIIGVYMAPPDSGELLDNSDWLELLITHEFTHTVHLDKVRGFPGVLQSIFGRQPFFFPNIFQPNWMVEGIAVYTESEPGTGRGRLRGPVFEAWLRAEAGRGFLSLREINANGRALPLSKSYLYGAYFFDFLARRYGAESIYKVVDHYSGNPPFWPRLHNSPVEATGKQMDVLWAEFLADLQQQVKERAAPIQQKAEAVGERLAGPMFGVGAVAALPGGDTLAVLEDGLHHAKLVKIGKDGKQTVLADVNGNAELHVNAKGEVLMSQPDVCNWRYLAYDVYRVDADGDVHQLTHCARLRRAVQAGGGFVALQQGQGLTRLVQLDAKGQQQRVLWEPAPEVNLIDLAASPDGQQVTVVSKRAGAWRVDAFDMGQPVPTARLLFTHDAPLHGLVHGPKGLEFIAVRDGVFNVYRQEGAAWVKLSHTHTRVTAQGGTQDDGSLAMAVIAPGGYELRRIGAAAPLDRVAAKAAAPAAASASAPAAAPVAAGSALGEGRSYSALRSVYPRAWFPVFSSDRGLVSAGASAFGADALGWHQYAATFAYEVTQNEPVGALQYLFRDQHLFSLQRTLTPRAWVNGDETEEVRAFDRNTSAQWLSVVPWLRLDRRVLFGVGAALDHVERVHPENYSAPVNRTERLLAGLFEYDTTGSSWWSEGDNRGQKATLLYETYRPFTREGRNDYDGEVVRLDWRGFVPVGRSVIALRHTEAWAEGLTEPFQLGGAVDPQLQLGLALNNRDITLRGYRGNERVLQGRKARVTSFEFRTPITDLDTHFMTPAVGINRVSAAVFFDIGGAWNTGHRPLHYSRGVGAEVLADLKFLYALGLQVRIGVAQGLDEPKGTRGYATLGRAF</sequence>
<dbReference type="RefSeq" id="WP_316703240.1">
    <property type="nucleotide sequence ID" value="NZ_CP136336.1"/>
</dbReference>
<feature type="chain" id="PRO_5046959946" description="Bacterial surface antigen (D15) domain-containing protein" evidence="1">
    <location>
        <begin position="22"/>
        <end position="942"/>
    </location>
</feature>
<dbReference type="SUPFAM" id="SSF82171">
    <property type="entry name" value="DPP6 N-terminal domain-like"/>
    <property type="match status" value="1"/>
</dbReference>
<proteinExistence type="predicted"/>
<organism evidence="2 3">
    <name type="scientific">Piscinibacter gummiphilus</name>
    <dbReference type="NCBI Taxonomy" id="946333"/>
    <lineage>
        <taxon>Bacteria</taxon>
        <taxon>Pseudomonadati</taxon>
        <taxon>Pseudomonadota</taxon>
        <taxon>Betaproteobacteria</taxon>
        <taxon>Burkholderiales</taxon>
        <taxon>Sphaerotilaceae</taxon>
        <taxon>Piscinibacter</taxon>
    </lineage>
</organism>
<evidence type="ECO:0008006" key="4">
    <source>
        <dbReference type="Google" id="ProtNLM"/>
    </source>
</evidence>
<dbReference type="Proteomes" id="UP001303946">
    <property type="component" value="Chromosome"/>
</dbReference>
<reference evidence="2 3" key="1">
    <citation type="submission" date="2023-10" db="EMBL/GenBank/DDBJ databases">
        <title>Bacteria for the degradation of biodegradable plastic PBAT(Polybutylene adipate terephthalate).</title>
        <authorList>
            <person name="Weon H.-Y."/>
            <person name="Yeon J."/>
        </authorList>
    </citation>
    <scope>NUCLEOTIDE SEQUENCE [LARGE SCALE GENOMIC DNA]</scope>
    <source>
        <strain evidence="2 3">SBD 7-3</strain>
    </source>
</reference>
<dbReference type="Gene3D" id="2.40.160.50">
    <property type="entry name" value="membrane protein fhac: a member of the omp85/tpsb transporter family"/>
    <property type="match status" value="1"/>
</dbReference>
<evidence type="ECO:0000313" key="3">
    <source>
        <dbReference type="Proteomes" id="UP001303946"/>
    </source>
</evidence>